<evidence type="ECO:0000256" key="3">
    <source>
        <dbReference type="ARBA" id="ARBA00023235"/>
    </source>
</evidence>
<comment type="catalytic activity">
    <reaction evidence="4">
        <text>[protein]-peptidylproline (omega=180) = [protein]-peptidylproline (omega=0)</text>
        <dbReference type="Rhea" id="RHEA:16237"/>
        <dbReference type="Rhea" id="RHEA-COMP:10747"/>
        <dbReference type="Rhea" id="RHEA-COMP:10748"/>
        <dbReference type="ChEBI" id="CHEBI:83833"/>
        <dbReference type="ChEBI" id="CHEBI:83834"/>
        <dbReference type="EC" id="5.2.1.8"/>
    </reaction>
</comment>
<dbReference type="GO" id="GO:0003755">
    <property type="term" value="F:peptidyl-prolyl cis-trans isomerase activity"/>
    <property type="evidence" value="ECO:0007669"/>
    <property type="project" value="UniProtKB-EC"/>
</dbReference>
<evidence type="ECO:0000256" key="2">
    <source>
        <dbReference type="ARBA" id="ARBA00023110"/>
    </source>
</evidence>
<feature type="domain" description="PPIase cyclophilin-type" evidence="5">
    <location>
        <begin position="36"/>
        <end position="191"/>
    </location>
</feature>
<reference evidence="7" key="1">
    <citation type="journal article" date="2019" name="Int. J. Syst. Evol. Microbiol.">
        <title>The Global Catalogue of Microorganisms (GCM) 10K type strain sequencing project: providing services to taxonomists for standard genome sequencing and annotation.</title>
        <authorList>
            <consortium name="The Broad Institute Genomics Platform"/>
            <consortium name="The Broad Institute Genome Sequencing Center for Infectious Disease"/>
            <person name="Wu L."/>
            <person name="Ma J."/>
        </authorList>
    </citation>
    <scope>NUCLEOTIDE SEQUENCE [LARGE SCALE GENOMIC DNA]</scope>
    <source>
        <strain evidence="7">CGMCC 1.10759</strain>
    </source>
</reference>
<dbReference type="InterPro" id="IPR029000">
    <property type="entry name" value="Cyclophilin-like_dom_sf"/>
</dbReference>
<keyword evidence="3 4" id="KW-0413">Isomerase</keyword>
<comment type="caution">
    <text evidence="6">The sequence shown here is derived from an EMBL/GenBank/DDBJ whole genome shotgun (WGS) entry which is preliminary data.</text>
</comment>
<dbReference type="PANTHER" id="PTHR43246">
    <property type="entry name" value="PEPTIDYL-PROLYL CIS-TRANS ISOMERASE CYP38, CHLOROPLASTIC"/>
    <property type="match status" value="1"/>
</dbReference>
<sequence>MRIPGFARLLALTAVLALGLASLVSAQSAAPRVRVDTTLGSFTIELDPQRAPLTVASFLEYAKAGFYTDTVFHRVIGNFVVQGGGFDTKYVEKPTRPATPNESGNGLSNRRGMVGLARTGEPHSGTAQFYVNLADNAALDPQPSRWGYTVFGRVIDGMNVVDDIGAVATGSVGPFDRDAPMQPIVIKRVEVLQ</sequence>
<dbReference type="PROSITE" id="PS00170">
    <property type="entry name" value="CSA_PPIASE_1"/>
    <property type="match status" value="1"/>
</dbReference>
<accession>A0ABV8T4E3</accession>
<dbReference type="EMBL" id="JBHSDU010000015">
    <property type="protein sequence ID" value="MFC4314662.1"/>
    <property type="molecule type" value="Genomic_DNA"/>
</dbReference>
<dbReference type="EC" id="5.2.1.8" evidence="4"/>
<proteinExistence type="inferred from homology"/>
<evidence type="ECO:0000256" key="4">
    <source>
        <dbReference type="RuleBase" id="RU363019"/>
    </source>
</evidence>
<keyword evidence="7" id="KW-1185">Reference proteome</keyword>
<feature type="signal peptide" evidence="4">
    <location>
        <begin position="1"/>
        <end position="26"/>
    </location>
</feature>
<dbReference type="RefSeq" id="WP_380606020.1">
    <property type="nucleotide sequence ID" value="NZ_JBHSDU010000015.1"/>
</dbReference>
<dbReference type="PROSITE" id="PS50072">
    <property type="entry name" value="CSA_PPIASE_2"/>
    <property type="match status" value="1"/>
</dbReference>
<organism evidence="6 7">
    <name type="scientific">Steroidobacter flavus</name>
    <dbReference type="NCBI Taxonomy" id="1842136"/>
    <lineage>
        <taxon>Bacteria</taxon>
        <taxon>Pseudomonadati</taxon>
        <taxon>Pseudomonadota</taxon>
        <taxon>Gammaproteobacteria</taxon>
        <taxon>Steroidobacterales</taxon>
        <taxon>Steroidobacteraceae</taxon>
        <taxon>Steroidobacter</taxon>
    </lineage>
</organism>
<dbReference type="InterPro" id="IPR002130">
    <property type="entry name" value="Cyclophilin-type_PPIase_dom"/>
</dbReference>
<comment type="similarity">
    <text evidence="1 4">Belongs to the cyclophilin-type PPIase family.</text>
</comment>
<feature type="chain" id="PRO_5045012131" description="Peptidyl-prolyl cis-trans isomerase" evidence="4">
    <location>
        <begin position="27"/>
        <end position="193"/>
    </location>
</feature>
<keyword evidence="2 4" id="KW-0697">Rotamase</keyword>
<dbReference type="Pfam" id="PF00160">
    <property type="entry name" value="Pro_isomerase"/>
    <property type="match status" value="1"/>
</dbReference>
<dbReference type="SUPFAM" id="SSF50891">
    <property type="entry name" value="Cyclophilin-like"/>
    <property type="match status" value="1"/>
</dbReference>
<protein>
    <recommendedName>
        <fullName evidence="4">Peptidyl-prolyl cis-trans isomerase</fullName>
        <shortName evidence="4">PPIase</shortName>
        <ecNumber evidence="4">5.2.1.8</ecNumber>
    </recommendedName>
</protein>
<evidence type="ECO:0000256" key="1">
    <source>
        <dbReference type="ARBA" id="ARBA00007365"/>
    </source>
</evidence>
<dbReference type="Proteomes" id="UP001595904">
    <property type="component" value="Unassembled WGS sequence"/>
</dbReference>
<keyword evidence="4" id="KW-0732">Signal</keyword>
<dbReference type="InterPro" id="IPR020892">
    <property type="entry name" value="Cyclophilin-type_PPIase_CS"/>
</dbReference>
<gene>
    <name evidence="6" type="ORF">ACFPN2_36685</name>
</gene>
<dbReference type="PRINTS" id="PR00153">
    <property type="entry name" value="CSAPPISMRASE"/>
</dbReference>
<dbReference type="InterPro" id="IPR044665">
    <property type="entry name" value="E_coli_cyclophilin_A-like"/>
</dbReference>
<dbReference type="Gene3D" id="2.40.100.10">
    <property type="entry name" value="Cyclophilin-like"/>
    <property type="match status" value="1"/>
</dbReference>
<evidence type="ECO:0000259" key="5">
    <source>
        <dbReference type="PROSITE" id="PS50072"/>
    </source>
</evidence>
<evidence type="ECO:0000313" key="6">
    <source>
        <dbReference type="EMBL" id="MFC4314662.1"/>
    </source>
</evidence>
<evidence type="ECO:0000313" key="7">
    <source>
        <dbReference type="Proteomes" id="UP001595904"/>
    </source>
</evidence>
<name>A0ABV8T4E3_9GAMM</name>
<comment type="function">
    <text evidence="4">PPIases accelerate the folding of proteins. It catalyzes the cis-trans isomerization of proline imidic peptide bonds in oligopeptides.</text>
</comment>